<dbReference type="PANTHER" id="PTHR46383:SF2">
    <property type="entry name" value="AMINOTRANSFERASE"/>
    <property type="match status" value="1"/>
</dbReference>
<comment type="cofactor">
    <cofactor evidence="1">
        <name>pyridoxal 5'-phosphate</name>
        <dbReference type="ChEBI" id="CHEBI:597326"/>
    </cofactor>
</comment>
<dbReference type="InterPro" id="IPR004839">
    <property type="entry name" value="Aminotransferase_I/II_large"/>
</dbReference>
<evidence type="ECO:0000313" key="7">
    <source>
        <dbReference type="EMBL" id="AHI23570.1"/>
    </source>
</evidence>
<evidence type="ECO:0000313" key="8">
    <source>
        <dbReference type="Proteomes" id="UP000019222"/>
    </source>
</evidence>
<dbReference type="SUPFAM" id="SSF53383">
    <property type="entry name" value="PLP-dependent transferases"/>
    <property type="match status" value="1"/>
</dbReference>
<dbReference type="STRING" id="1224164.B843_10960"/>
<dbReference type="CDD" id="cd00609">
    <property type="entry name" value="AAT_like"/>
    <property type="match status" value="1"/>
</dbReference>
<dbReference type="PATRIC" id="fig|1224164.3.peg.2209"/>
<name>W5Y3X8_9CORY</name>
<evidence type="ECO:0000256" key="5">
    <source>
        <dbReference type="ARBA" id="ARBA00022898"/>
    </source>
</evidence>
<dbReference type="PANTHER" id="PTHR46383">
    <property type="entry name" value="ASPARTATE AMINOTRANSFERASE"/>
    <property type="match status" value="1"/>
</dbReference>
<evidence type="ECO:0000259" key="6">
    <source>
        <dbReference type="Pfam" id="PF00155"/>
    </source>
</evidence>
<feature type="domain" description="Aminotransferase class I/classII large" evidence="6">
    <location>
        <begin position="31"/>
        <end position="381"/>
    </location>
</feature>
<dbReference type="GO" id="GO:0030170">
    <property type="term" value="F:pyridoxal phosphate binding"/>
    <property type="evidence" value="ECO:0007669"/>
    <property type="project" value="InterPro"/>
</dbReference>
<evidence type="ECO:0000256" key="4">
    <source>
        <dbReference type="ARBA" id="ARBA00022679"/>
    </source>
</evidence>
<evidence type="ECO:0000256" key="3">
    <source>
        <dbReference type="ARBA" id="ARBA00022576"/>
    </source>
</evidence>
<dbReference type="AlphaFoldDB" id="W5Y3X8"/>
<dbReference type="KEGG" id="cvt:B843_10960"/>
<dbReference type="InterPro" id="IPR015424">
    <property type="entry name" value="PyrdxlP-dep_Trfase"/>
</dbReference>
<dbReference type="InterPro" id="IPR015421">
    <property type="entry name" value="PyrdxlP-dep_Trfase_major"/>
</dbReference>
<sequence>MLNPSLRSQVEPFRVMQMLDIIHQRSREGKDTIMLCAGQPSTGAPRPALEAVSEALFDEPLGYTEVVGDARLREAVADWHSNTYGVDTSPGQVIITTGSSGAFSNAFLALLDHGDRVAITAPGYPAYRNILASLGAEITYLKVGAETRFQATATMLEELAEKGEKPKLVIVTSPGNPTGTIIDPAELERIARWCEDNGCALISDEDYHGISFGRPTVTARQFSDDAIVVGTLSKYFSMTGWRVGWMIVPENLVEPLTNLQASLSLCAPAVSQVAGVAAFGEASISELNDHVERYREARAVLLEELPKLGLDTYADPDGGLYLWLNVEKLTDDSEELAHRWVEEIGVAVAPGIDFDPFEGHKWVRLSLCTPADETREACRRIASWISR</sequence>
<dbReference type="InterPro" id="IPR050596">
    <property type="entry name" value="AspAT/PAT-like"/>
</dbReference>
<gene>
    <name evidence="7" type="ORF">B843_10960</name>
</gene>
<dbReference type="GO" id="GO:0008483">
    <property type="term" value="F:transaminase activity"/>
    <property type="evidence" value="ECO:0007669"/>
    <property type="project" value="UniProtKB-KW"/>
</dbReference>
<evidence type="ECO:0000256" key="2">
    <source>
        <dbReference type="ARBA" id="ARBA00007441"/>
    </source>
</evidence>
<dbReference type="HOGENOM" id="CLU_017584_4_3_11"/>
<organism evidence="7 8">
    <name type="scientific">Corynebacterium vitaeruminis DSM 20294</name>
    <dbReference type="NCBI Taxonomy" id="1224164"/>
    <lineage>
        <taxon>Bacteria</taxon>
        <taxon>Bacillati</taxon>
        <taxon>Actinomycetota</taxon>
        <taxon>Actinomycetes</taxon>
        <taxon>Mycobacteriales</taxon>
        <taxon>Corynebacteriaceae</taxon>
        <taxon>Corynebacterium</taxon>
    </lineage>
</organism>
<dbReference type="Pfam" id="PF00155">
    <property type="entry name" value="Aminotran_1_2"/>
    <property type="match status" value="1"/>
</dbReference>
<keyword evidence="5" id="KW-0663">Pyridoxal phosphate</keyword>
<dbReference type="EMBL" id="CP004353">
    <property type="protein sequence ID" value="AHI23570.1"/>
    <property type="molecule type" value="Genomic_DNA"/>
</dbReference>
<accession>W5Y3X8</accession>
<dbReference type="GO" id="GO:0006520">
    <property type="term" value="P:amino acid metabolic process"/>
    <property type="evidence" value="ECO:0007669"/>
    <property type="project" value="InterPro"/>
</dbReference>
<reference evidence="7 8" key="1">
    <citation type="submission" date="2013-02" db="EMBL/GenBank/DDBJ databases">
        <title>The complete genome sequence of Corynebacterium vitaeruminis DSM 20294.</title>
        <authorList>
            <person name="Ruckert C."/>
            <person name="Albersmeier A."/>
            <person name="Kalinowski J."/>
        </authorList>
    </citation>
    <scope>NUCLEOTIDE SEQUENCE [LARGE SCALE GENOMIC DNA]</scope>
    <source>
        <strain evidence="8">ATCC 10234</strain>
    </source>
</reference>
<proteinExistence type="inferred from homology"/>
<dbReference type="eggNOG" id="COG0436">
    <property type="taxonomic scope" value="Bacteria"/>
</dbReference>
<keyword evidence="4" id="KW-0808">Transferase</keyword>
<dbReference type="Gene3D" id="3.40.640.10">
    <property type="entry name" value="Type I PLP-dependent aspartate aminotransferase-like (Major domain)"/>
    <property type="match status" value="1"/>
</dbReference>
<evidence type="ECO:0000256" key="1">
    <source>
        <dbReference type="ARBA" id="ARBA00001933"/>
    </source>
</evidence>
<keyword evidence="3" id="KW-0032">Aminotransferase</keyword>
<protein>
    <recommendedName>
        <fullName evidence="6">Aminotransferase class I/classII large domain-containing protein</fullName>
    </recommendedName>
</protein>
<keyword evidence="8" id="KW-1185">Reference proteome</keyword>
<dbReference type="Proteomes" id="UP000019222">
    <property type="component" value="Chromosome"/>
</dbReference>
<comment type="similarity">
    <text evidence="2">Belongs to the class-I pyridoxal-phosphate-dependent aminotransferase family.</text>
</comment>